<comment type="caution">
    <text evidence="4">The sequence shown here is derived from an EMBL/GenBank/DDBJ whole genome shotgun (WGS) entry which is preliminary data.</text>
</comment>
<dbReference type="Proteomes" id="UP000635071">
    <property type="component" value="Unassembled WGS sequence"/>
</dbReference>
<organism evidence="4 5">
    <name type="scientific">Sandarakinorhabdus glacialis</name>
    <dbReference type="NCBI Taxonomy" id="1614636"/>
    <lineage>
        <taxon>Bacteria</taxon>
        <taxon>Pseudomonadati</taxon>
        <taxon>Pseudomonadota</taxon>
        <taxon>Alphaproteobacteria</taxon>
        <taxon>Sphingomonadales</taxon>
        <taxon>Sphingosinicellaceae</taxon>
        <taxon>Sandarakinorhabdus</taxon>
    </lineage>
</organism>
<dbReference type="GO" id="GO:0004602">
    <property type="term" value="F:glutathione peroxidase activity"/>
    <property type="evidence" value="ECO:0007669"/>
    <property type="project" value="TreeGrafter"/>
</dbReference>
<protein>
    <recommendedName>
        <fullName evidence="1">2-hydroxychromene-2-carboxylate isomerase</fullName>
        <ecNumber evidence="1">5.99.1.4</ecNumber>
    </recommendedName>
</protein>
<accession>A0A916ZYC2</accession>
<dbReference type="GO" id="GO:1901170">
    <property type="term" value="P:naphthalene catabolic process"/>
    <property type="evidence" value="ECO:0007669"/>
    <property type="project" value="InterPro"/>
</dbReference>
<evidence type="ECO:0000313" key="5">
    <source>
        <dbReference type="Proteomes" id="UP000635071"/>
    </source>
</evidence>
<dbReference type="GO" id="GO:0018845">
    <property type="term" value="F:2-hydroxychromene-2-carboxylate isomerase activity"/>
    <property type="evidence" value="ECO:0007669"/>
    <property type="project" value="UniProtKB-UniRule"/>
</dbReference>
<dbReference type="Pfam" id="PF01323">
    <property type="entry name" value="DSBA"/>
    <property type="match status" value="1"/>
</dbReference>
<name>A0A916ZYC2_9SPHN</name>
<evidence type="ECO:0000256" key="1">
    <source>
        <dbReference type="PIRNR" id="PIRNR006386"/>
    </source>
</evidence>
<reference evidence="4" key="1">
    <citation type="journal article" date="2014" name="Int. J. Syst. Evol. Microbiol.">
        <title>Complete genome sequence of Corynebacterium casei LMG S-19264T (=DSM 44701T), isolated from a smear-ripened cheese.</title>
        <authorList>
            <consortium name="US DOE Joint Genome Institute (JGI-PGF)"/>
            <person name="Walter F."/>
            <person name="Albersmeier A."/>
            <person name="Kalinowski J."/>
            <person name="Ruckert C."/>
        </authorList>
    </citation>
    <scope>NUCLEOTIDE SEQUENCE</scope>
    <source>
        <strain evidence="4">CGMCC 1.15519</strain>
    </source>
</reference>
<dbReference type="AlphaFoldDB" id="A0A916ZYC2"/>
<gene>
    <name evidence="4" type="ORF">GCM10011529_26910</name>
</gene>
<dbReference type="EMBL" id="BMJM01000011">
    <property type="protein sequence ID" value="GGE19030.1"/>
    <property type="molecule type" value="Genomic_DNA"/>
</dbReference>
<evidence type="ECO:0000256" key="2">
    <source>
        <dbReference type="PIRSR" id="PIRSR006386-1"/>
    </source>
</evidence>
<dbReference type="CDD" id="cd03022">
    <property type="entry name" value="DsbA_HCCA_Iso"/>
    <property type="match status" value="1"/>
</dbReference>
<dbReference type="InterPro" id="IPR051924">
    <property type="entry name" value="GST_Kappa/NadH"/>
</dbReference>
<evidence type="ECO:0000313" key="4">
    <source>
        <dbReference type="EMBL" id="GGE19030.1"/>
    </source>
</evidence>
<dbReference type="Gene3D" id="3.40.30.10">
    <property type="entry name" value="Glutaredoxin"/>
    <property type="match status" value="1"/>
</dbReference>
<dbReference type="RefSeq" id="WP_188763693.1">
    <property type="nucleotide sequence ID" value="NZ_BMJM01000011.1"/>
</dbReference>
<evidence type="ECO:0000259" key="3">
    <source>
        <dbReference type="Pfam" id="PF01323"/>
    </source>
</evidence>
<keyword evidence="1 4" id="KW-0413">Isomerase</keyword>
<dbReference type="GO" id="GO:0006749">
    <property type="term" value="P:glutathione metabolic process"/>
    <property type="evidence" value="ECO:0007669"/>
    <property type="project" value="TreeGrafter"/>
</dbReference>
<comment type="similarity">
    <text evidence="1">Belongs to the GST superfamily. NadH family.</text>
</comment>
<dbReference type="InterPro" id="IPR044087">
    <property type="entry name" value="NahD-like"/>
</dbReference>
<dbReference type="PIRSF" id="PIRSF006386">
    <property type="entry name" value="HCCAis_GSTk"/>
    <property type="match status" value="1"/>
</dbReference>
<dbReference type="InterPro" id="IPR001853">
    <property type="entry name" value="DSBA-like_thioredoxin_dom"/>
</dbReference>
<dbReference type="GO" id="GO:0004364">
    <property type="term" value="F:glutathione transferase activity"/>
    <property type="evidence" value="ECO:0007669"/>
    <property type="project" value="TreeGrafter"/>
</dbReference>
<keyword evidence="5" id="KW-1185">Reference proteome</keyword>
<proteinExistence type="inferred from homology"/>
<dbReference type="PANTHER" id="PTHR42943:SF2">
    <property type="entry name" value="GLUTATHIONE S-TRANSFERASE KAPPA 1"/>
    <property type="match status" value="1"/>
</dbReference>
<dbReference type="SUPFAM" id="SSF52833">
    <property type="entry name" value="Thioredoxin-like"/>
    <property type="match status" value="1"/>
</dbReference>
<reference evidence="4" key="2">
    <citation type="submission" date="2020-09" db="EMBL/GenBank/DDBJ databases">
        <authorList>
            <person name="Sun Q."/>
            <person name="Zhou Y."/>
        </authorList>
    </citation>
    <scope>NUCLEOTIDE SEQUENCE</scope>
    <source>
        <strain evidence="4">CGMCC 1.15519</strain>
    </source>
</reference>
<comment type="catalytic activity">
    <reaction evidence="1">
        <text>2-hydroxychromene-2-carboxylate = (3E)-4-(2-hydroxyphenyl)-2-oxobut-3-enoate</text>
        <dbReference type="Rhea" id="RHEA:27401"/>
        <dbReference type="ChEBI" id="CHEBI:59350"/>
        <dbReference type="ChEBI" id="CHEBI:59353"/>
        <dbReference type="EC" id="5.99.1.4"/>
    </reaction>
</comment>
<dbReference type="InterPro" id="IPR014440">
    <property type="entry name" value="HCCAis_GSTk"/>
</dbReference>
<sequence length="214" mass="23591">MPQVGPPKVEFFFDCSSPWTYMGFEALVAAAREDGFTIAYRPFLVGGVFNTVNKSVYEMRAAAANPKTRYFWKDLNDWIARSGLAIKFPPSIFPVNSARAMRACILADDAGVLEPFTRRVFQLYWSEDRDISQPDVLAEACAAADLDAAATLEAADSPELKARLRANTDEIIARGGFGTPTFYIGGTDMYFGQDRIGLVREAVGLVREPIARKG</sequence>
<dbReference type="PANTHER" id="PTHR42943">
    <property type="entry name" value="GLUTATHIONE S-TRANSFERASE KAPPA"/>
    <property type="match status" value="1"/>
</dbReference>
<dbReference type="InterPro" id="IPR036249">
    <property type="entry name" value="Thioredoxin-like_sf"/>
</dbReference>
<dbReference type="EC" id="5.99.1.4" evidence="1"/>
<feature type="active site" description="Nucleophile" evidence="2">
    <location>
        <position position="17"/>
    </location>
</feature>
<feature type="domain" description="DSBA-like thioredoxin" evidence="3">
    <location>
        <begin position="9"/>
        <end position="203"/>
    </location>
</feature>